<dbReference type="GO" id="GO:0004693">
    <property type="term" value="F:cyclin-dependent protein serine/threonine kinase activity"/>
    <property type="evidence" value="ECO:0007669"/>
    <property type="project" value="UniProtKB-EC"/>
</dbReference>
<dbReference type="PANTHER" id="PTHR24056">
    <property type="entry name" value="CELL DIVISION PROTEIN KINASE"/>
    <property type="match status" value="1"/>
</dbReference>
<dbReference type="InterPro" id="IPR017441">
    <property type="entry name" value="Protein_kinase_ATP_BS"/>
</dbReference>
<feature type="compositionally biased region" description="Low complexity" evidence="17">
    <location>
        <begin position="546"/>
        <end position="561"/>
    </location>
</feature>
<comment type="subcellular location">
    <subcellularLocation>
        <location evidence="1">Nucleus</location>
    </subcellularLocation>
</comment>
<feature type="compositionally biased region" description="Basic residues" evidence="17">
    <location>
        <begin position="287"/>
        <end position="305"/>
    </location>
</feature>
<dbReference type="EC" id="2.7.11.22" evidence="4"/>
<dbReference type="PRINTS" id="PR01217">
    <property type="entry name" value="PRICHEXTENSN"/>
</dbReference>
<evidence type="ECO:0000256" key="13">
    <source>
        <dbReference type="ARBA" id="ARBA00047811"/>
    </source>
</evidence>
<feature type="region of interest" description="Disordered" evidence="17">
    <location>
        <begin position="1"/>
        <end position="165"/>
    </location>
</feature>
<evidence type="ECO:0000256" key="11">
    <source>
        <dbReference type="ARBA" id="ARBA00040213"/>
    </source>
</evidence>
<dbReference type="EMBL" id="GEGO01002452">
    <property type="protein sequence ID" value="JAR92952.1"/>
    <property type="molecule type" value="Transcribed_RNA"/>
</dbReference>
<evidence type="ECO:0000256" key="14">
    <source>
        <dbReference type="ARBA" id="ARBA00048367"/>
    </source>
</evidence>
<evidence type="ECO:0000256" key="2">
    <source>
        <dbReference type="ARBA" id="ARBA00006485"/>
    </source>
</evidence>
<feature type="compositionally biased region" description="Low complexity" evidence="17">
    <location>
        <begin position="1148"/>
        <end position="1182"/>
    </location>
</feature>
<feature type="compositionally biased region" description="Polar residues" evidence="17">
    <location>
        <begin position="268"/>
        <end position="277"/>
    </location>
</feature>
<dbReference type="GO" id="GO:0032968">
    <property type="term" value="P:positive regulation of transcription elongation by RNA polymerase II"/>
    <property type="evidence" value="ECO:0007669"/>
    <property type="project" value="TreeGrafter"/>
</dbReference>
<dbReference type="GO" id="GO:0008353">
    <property type="term" value="F:RNA polymerase II CTD heptapeptide repeat kinase activity"/>
    <property type="evidence" value="ECO:0007669"/>
    <property type="project" value="UniProtKB-EC"/>
</dbReference>
<dbReference type="InterPro" id="IPR050108">
    <property type="entry name" value="CDK"/>
</dbReference>
<dbReference type="GO" id="GO:0005524">
    <property type="term" value="F:ATP binding"/>
    <property type="evidence" value="ECO:0007669"/>
    <property type="project" value="UniProtKB-UniRule"/>
</dbReference>
<evidence type="ECO:0000256" key="1">
    <source>
        <dbReference type="ARBA" id="ARBA00004123"/>
    </source>
</evidence>
<feature type="binding site" evidence="16">
    <location>
        <position position="644"/>
    </location>
    <ligand>
        <name>ATP</name>
        <dbReference type="ChEBI" id="CHEBI:30616"/>
    </ligand>
</feature>
<comment type="catalytic activity">
    <reaction evidence="14">
        <text>L-seryl-[protein] + ATP = O-phospho-L-seryl-[protein] + ADP + H(+)</text>
        <dbReference type="Rhea" id="RHEA:17989"/>
        <dbReference type="Rhea" id="RHEA-COMP:9863"/>
        <dbReference type="Rhea" id="RHEA-COMP:11604"/>
        <dbReference type="ChEBI" id="CHEBI:15378"/>
        <dbReference type="ChEBI" id="CHEBI:29999"/>
        <dbReference type="ChEBI" id="CHEBI:30616"/>
        <dbReference type="ChEBI" id="CHEBI:83421"/>
        <dbReference type="ChEBI" id="CHEBI:456216"/>
        <dbReference type="EC" id="2.7.11.22"/>
    </reaction>
</comment>
<evidence type="ECO:0000256" key="17">
    <source>
        <dbReference type="SAM" id="MobiDB-lite"/>
    </source>
</evidence>
<evidence type="ECO:0000256" key="7">
    <source>
        <dbReference type="ARBA" id="ARBA00022741"/>
    </source>
</evidence>
<feature type="compositionally biased region" description="Low complexity" evidence="17">
    <location>
        <begin position="1117"/>
        <end position="1141"/>
    </location>
</feature>
<evidence type="ECO:0000259" key="18">
    <source>
        <dbReference type="PROSITE" id="PS50011"/>
    </source>
</evidence>
<comment type="catalytic activity">
    <reaction evidence="15">
        <text>[DNA-directed RNA polymerase] + ATP = phospho-[DNA-directed RNA polymerase] + ADP + H(+)</text>
        <dbReference type="Rhea" id="RHEA:10216"/>
        <dbReference type="Rhea" id="RHEA-COMP:11321"/>
        <dbReference type="Rhea" id="RHEA-COMP:11322"/>
        <dbReference type="ChEBI" id="CHEBI:15378"/>
        <dbReference type="ChEBI" id="CHEBI:30616"/>
        <dbReference type="ChEBI" id="CHEBI:43176"/>
        <dbReference type="ChEBI" id="CHEBI:68546"/>
        <dbReference type="ChEBI" id="CHEBI:456216"/>
        <dbReference type="EC" id="2.7.11.23"/>
    </reaction>
</comment>
<evidence type="ECO:0000256" key="3">
    <source>
        <dbReference type="ARBA" id="ARBA00012409"/>
    </source>
</evidence>
<feature type="compositionally biased region" description="Basic and acidic residues" evidence="17">
    <location>
        <begin position="255"/>
        <end position="266"/>
    </location>
</feature>
<dbReference type="FunFam" id="3.30.200.20:FF:000074">
    <property type="entry name" value="cyclin-dependent kinase 12 isoform X2"/>
    <property type="match status" value="1"/>
</dbReference>
<dbReference type="InterPro" id="IPR008271">
    <property type="entry name" value="Ser/Thr_kinase_AS"/>
</dbReference>
<dbReference type="EC" id="2.7.11.23" evidence="3"/>
<feature type="compositionally biased region" description="Basic and acidic residues" evidence="17">
    <location>
        <begin position="1"/>
        <end position="26"/>
    </location>
</feature>
<feature type="compositionally biased region" description="Basic residues" evidence="17">
    <location>
        <begin position="119"/>
        <end position="128"/>
    </location>
</feature>
<keyword evidence="10" id="KW-0539">Nucleus</keyword>
<feature type="non-terminal residue" evidence="19">
    <location>
        <position position="1"/>
    </location>
</feature>
<accession>A0A147BR38</accession>
<feature type="compositionally biased region" description="Pro residues" evidence="17">
    <location>
        <begin position="1260"/>
        <end position="1304"/>
    </location>
</feature>
<keyword evidence="7 16" id="KW-0547">Nucleotide-binding</keyword>
<feature type="domain" description="Protein kinase" evidence="18">
    <location>
        <begin position="615"/>
        <end position="909"/>
    </location>
</feature>
<evidence type="ECO:0000256" key="15">
    <source>
        <dbReference type="ARBA" id="ARBA00049280"/>
    </source>
</evidence>
<feature type="region of interest" description="Disordered" evidence="17">
    <location>
        <begin position="1098"/>
        <end position="1484"/>
    </location>
</feature>
<dbReference type="PROSITE" id="PS00108">
    <property type="entry name" value="PROTEIN_KINASE_ST"/>
    <property type="match status" value="1"/>
</dbReference>
<dbReference type="PROSITE" id="PS00107">
    <property type="entry name" value="PROTEIN_KINASE_ATP"/>
    <property type="match status" value="1"/>
</dbReference>
<keyword evidence="6" id="KW-0808">Transferase</keyword>
<evidence type="ECO:0000256" key="4">
    <source>
        <dbReference type="ARBA" id="ARBA00012425"/>
    </source>
</evidence>
<name>A0A147BR38_IXORI</name>
<dbReference type="FunFam" id="1.10.510.10:FF:000102">
    <property type="entry name" value="cyclin-dependent kinase 12 isoform X1"/>
    <property type="match status" value="1"/>
</dbReference>
<dbReference type="PROSITE" id="PS50011">
    <property type="entry name" value="PROTEIN_KINASE_DOM"/>
    <property type="match status" value="1"/>
</dbReference>
<feature type="compositionally biased region" description="Polar residues" evidence="17">
    <location>
        <begin position="1007"/>
        <end position="1021"/>
    </location>
</feature>
<organism evidence="19">
    <name type="scientific">Ixodes ricinus</name>
    <name type="common">Common tick</name>
    <name type="synonym">Acarus ricinus</name>
    <dbReference type="NCBI Taxonomy" id="34613"/>
    <lineage>
        <taxon>Eukaryota</taxon>
        <taxon>Metazoa</taxon>
        <taxon>Ecdysozoa</taxon>
        <taxon>Arthropoda</taxon>
        <taxon>Chelicerata</taxon>
        <taxon>Arachnida</taxon>
        <taxon>Acari</taxon>
        <taxon>Parasitiformes</taxon>
        <taxon>Ixodida</taxon>
        <taxon>Ixodoidea</taxon>
        <taxon>Ixodidae</taxon>
        <taxon>Ixodinae</taxon>
        <taxon>Ixodes</taxon>
    </lineage>
</organism>
<evidence type="ECO:0000256" key="5">
    <source>
        <dbReference type="ARBA" id="ARBA00022527"/>
    </source>
</evidence>
<evidence type="ECO:0000256" key="10">
    <source>
        <dbReference type="ARBA" id="ARBA00023242"/>
    </source>
</evidence>
<evidence type="ECO:0000256" key="8">
    <source>
        <dbReference type="ARBA" id="ARBA00022777"/>
    </source>
</evidence>
<dbReference type="InterPro" id="IPR000719">
    <property type="entry name" value="Prot_kinase_dom"/>
</dbReference>
<dbReference type="GO" id="GO:0008024">
    <property type="term" value="C:cyclin/CDK positive transcription elongation factor complex"/>
    <property type="evidence" value="ECO:0007669"/>
    <property type="project" value="TreeGrafter"/>
</dbReference>
<feature type="compositionally biased region" description="Basic residues" evidence="17">
    <location>
        <begin position="27"/>
        <end position="53"/>
    </location>
</feature>
<evidence type="ECO:0000256" key="9">
    <source>
        <dbReference type="ARBA" id="ARBA00022840"/>
    </source>
</evidence>
<feature type="compositionally biased region" description="Pro residues" evidence="17">
    <location>
        <begin position="1234"/>
        <end position="1243"/>
    </location>
</feature>
<dbReference type="Gene3D" id="1.10.510.10">
    <property type="entry name" value="Transferase(Phosphotransferase) domain 1"/>
    <property type="match status" value="1"/>
</dbReference>
<keyword evidence="9 16" id="KW-0067">ATP-binding</keyword>
<dbReference type="CDD" id="cd07864">
    <property type="entry name" value="STKc_CDK12"/>
    <property type="match status" value="1"/>
</dbReference>
<feature type="compositionally biased region" description="Pro residues" evidence="17">
    <location>
        <begin position="386"/>
        <end position="445"/>
    </location>
</feature>
<sequence length="1484" mass="162299">EERSARSRTKAREKARSPEESGSRRESKARHSSQSSGHRKHKKSHRAHRRKHATRDSDRPIVATKPLVEYDDVSSDSSLFSDEGDHHSYPASPPPPPPPSSSSSRHAAERTSERAESSKRRHSSRRNKSSNDTKESSSRSSRRNHSDRPPSPPPPTSSSKSSRDYACAVPNTYYERDVVKDYASSRTFMGPYRDAVLDGYYATAHGMPDSHDCYGGGRSSRKRSLSPDHPRAYKSARSPPSSPSPPPRPAKRRKSPSDAREKDRPRNYSPNNSSLYTSRKSSAYSRSRSKSPVRSRRSRKSRSRTRSPPPSRSRGGGGLPVTWRKSPLSSPPTYQQHRRRERSPSYETKFASTSLGAELRKHRKGRELEKSRRAAGGTPRDQQQQQPPPPPPLPPPPPNGPSDTPLPPPPPPLPSDALHPPPPPPEVPPPPPLPPPPVADAPPPAEVAKPRTPSPPSSEAESSPEEAAAPAVDGDPDGADNNGVPEEEEEASEDSGRSSVERMVTSPVVAAPVAPQRRSIKELPMPPGMKVEDVMSPETADRDEGSSPTPQQQATTMATQQAAAMAAAASASGTTPAEAALAASLQVFRRPRILNKPPSDDDRFPNWGERCVDVFDIVCQIGEGTYGQVYKAKDKDTGELVALKKVRLENEKEGFPITAVREIKILRQLNHPSIVNLKEIVTDKQDALDFKKDKGAFYLVFEYMDHDLMGLLESGLVEFNELHVASFMKQLLEGLSYCHRKNFLHRDIKCSNILMNNRGQIKLADFGLARLYSAEDKSRPYTNKVITLWYRPPELLLGEERYGPAIDVWSCGCILGELFTRKPVFQASQEMAQLESISRVCGTPCPAVWPRVIQLPHWATFRPKKQHRRRLREDFSFLPPHALDLLDQMLELDPERRITAEAALRGPWLAPVRPERMPPPDLPHWQDCHEMWSKRRRRQLRLEQDMAASSGGPLPSQGLPMNLGAGGGSSGGNSQPATLPPPQDGEGSGGRPSGPASERDEAESSKLADSQESNAASGVNSQQLQTNLNTITAAFQKHETLSIAQLAQLLNIKVDTSTRQLLENLNMQLLLAAAAKQAQKVQMASHQYRQQTAANMVAATKEAAQPPEPPDPLTAVGGSNNNSGGANSNPEEMLPRSSRYSQPPPPHGQQLQQLQQQPAHPQHQMQPQRLQQPQQQQQQQQQQPPPPQQQQLAGQRRPGIPLESPTRMAKWKEGPPPLLPQPMETRRPSASPGHYPPGGPLQPEPHSRSAQRRPDAGARPPSPPAPSIPPSRTEGPPPHRGPEESPPPFEPPAAPPPGGGPHPPNYTTSGVKAALAQLLEAQGFRVKKPGHSGIPVPPPSHSRHHHQQQGFAPGPPPPRSESPEGDARFGDGGLPSRAFALEHHNYYAFSPPQPGEAGRRPLLESPPDAAAARRLGLLRIPPAPRGARGDARRGPVSPPPPHLEMEGYAMPAAVEAGYGEHGPPFGGRHPPMLQHFQGGGGHRL</sequence>
<dbReference type="InterPro" id="IPR011009">
    <property type="entry name" value="Kinase-like_dom_sf"/>
</dbReference>
<feature type="compositionally biased region" description="Low complexity" evidence="17">
    <location>
        <begin position="1406"/>
        <end position="1420"/>
    </location>
</feature>
<dbReference type="Pfam" id="PF00069">
    <property type="entry name" value="Pkinase"/>
    <property type="match status" value="1"/>
</dbReference>
<comment type="similarity">
    <text evidence="2">Belongs to the protein kinase superfamily. CMGC Ser/Thr protein kinase family. CDC2/CDKX subfamily.</text>
</comment>
<reference evidence="19" key="1">
    <citation type="journal article" date="2018" name="PLoS Negl. Trop. Dis.">
        <title>Sialome diversity of ticks revealed by RNAseq of single tick salivary glands.</title>
        <authorList>
            <person name="Perner J."/>
            <person name="Kropackova S."/>
            <person name="Kopacek P."/>
            <person name="Ribeiro J.M."/>
        </authorList>
    </citation>
    <scope>NUCLEOTIDE SEQUENCE</scope>
    <source>
        <strain evidence="19">Siblings of single egg batch collected in Ceske Budejovice</strain>
        <tissue evidence="19">Salivary glands</tissue>
    </source>
</reference>
<dbReference type="SMART" id="SM00220">
    <property type="entry name" value="S_TKc"/>
    <property type="match status" value="1"/>
</dbReference>
<feature type="compositionally biased region" description="Basic and acidic residues" evidence="17">
    <location>
        <begin position="997"/>
        <end position="1006"/>
    </location>
</feature>
<keyword evidence="8 19" id="KW-0418">Kinase</keyword>
<feature type="region of interest" description="Disordered" evidence="17">
    <location>
        <begin position="203"/>
        <end position="561"/>
    </location>
</feature>
<evidence type="ECO:0000256" key="6">
    <source>
        <dbReference type="ARBA" id="ARBA00022679"/>
    </source>
</evidence>
<feature type="compositionally biased region" description="Basic and acidic residues" evidence="17">
    <location>
        <begin position="106"/>
        <end position="118"/>
    </location>
</feature>
<proteinExistence type="inferred from homology"/>
<dbReference type="Gene3D" id="3.30.200.20">
    <property type="entry name" value="Phosphorylase Kinase, domain 1"/>
    <property type="match status" value="1"/>
</dbReference>
<dbReference type="SUPFAM" id="SSF56112">
    <property type="entry name" value="Protein kinase-like (PK-like)"/>
    <property type="match status" value="1"/>
</dbReference>
<feature type="region of interest" description="Disordered" evidence="17">
    <location>
        <begin position="944"/>
        <end position="1021"/>
    </location>
</feature>
<dbReference type="GO" id="GO:0030332">
    <property type="term" value="F:cyclin binding"/>
    <property type="evidence" value="ECO:0007669"/>
    <property type="project" value="TreeGrafter"/>
</dbReference>
<dbReference type="PANTHER" id="PTHR24056:SF546">
    <property type="entry name" value="CYCLIN-DEPENDENT KINASE 12"/>
    <property type="match status" value="1"/>
</dbReference>
<feature type="compositionally biased region" description="Low complexity" evidence="17">
    <location>
        <begin position="457"/>
        <end position="484"/>
    </location>
</feature>
<comment type="catalytic activity">
    <reaction evidence="13">
        <text>L-threonyl-[protein] + ATP = O-phospho-L-threonyl-[protein] + ADP + H(+)</text>
        <dbReference type="Rhea" id="RHEA:46608"/>
        <dbReference type="Rhea" id="RHEA-COMP:11060"/>
        <dbReference type="Rhea" id="RHEA-COMP:11605"/>
        <dbReference type="ChEBI" id="CHEBI:15378"/>
        <dbReference type="ChEBI" id="CHEBI:30013"/>
        <dbReference type="ChEBI" id="CHEBI:30616"/>
        <dbReference type="ChEBI" id="CHEBI:61977"/>
        <dbReference type="ChEBI" id="CHEBI:456216"/>
        <dbReference type="EC" id="2.7.11.22"/>
    </reaction>
</comment>
<protein>
    <recommendedName>
        <fullName evidence="11">Cyclin-dependent kinase 12</fullName>
        <ecNumber evidence="4">2.7.11.22</ecNumber>
        <ecNumber evidence="3">2.7.11.23</ecNumber>
    </recommendedName>
    <alternativeName>
        <fullName evidence="12">Cell division protein kinase 12</fullName>
    </alternativeName>
</protein>
<evidence type="ECO:0000313" key="19">
    <source>
        <dbReference type="EMBL" id="JAR92952.1"/>
    </source>
</evidence>
<keyword evidence="5" id="KW-0723">Serine/threonine-protein kinase</keyword>
<evidence type="ECO:0000256" key="16">
    <source>
        <dbReference type="PROSITE-ProRule" id="PRU10141"/>
    </source>
</evidence>
<evidence type="ECO:0000256" key="12">
    <source>
        <dbReference type="ARBA" id="ARBA00041920"/>
    </source>
</evidence>
<feature type="compositionally biased region" description="Pro residues" evidence="17">
    <location>
        <begin position="91"/>
        <end position="100"/>
    </location>
</feature>